<dbReference type="EMBL" id="CAJNNV010025039">
    <property type="protein sequence ID" value="CAE8611677.1"/>
    <property type="molecule type" value="Genomic_DNA"/>
</dbReference>
<evidence type="ECO:0000313" key="3">
    <source>
        <dbReference type="Proteomes" id="UP000654075"/>
    </source>
</evidence>
<dbReference type="AlphaFoldDB" id="A0A813FBS1"/>
<protein>
    <recommendedName>
        <fullName evidence="4">Reverse transcriptase Ty1/copia-type domain-containing protein</fullName>
    </recommendedName>
</protein>
<organism evidence="2 3">
    <name type="scientific">Polarella glacialis</name>
    <name type="common">Dinoflagellate</name>
    <dbReference type="NCBI Taxonomy" id="89957"/>
    <lineage>
        <taxon>Eukaryota</taxon>
        <taxon>Sar</taxon>
        <taxon>Alveolata</taxon>
        <taxon>Dinophyceae</taxon>
        <taxon>Suessiales</taxon>
        <taxon>Suessiaceae</taxon>
        <taxon>Polarella</taxon>
    </lineage>
</organism>
<sequence>MELTNVFNIVYCLRKAPALFSEHLATVLTKKFGFRRLRSDPTYFVHDEANLDLVVRVDDPICSGDEATVDKFFSAFKEVMKFKPGATIGYEKPVNYLGDKYLRTPRGFKVQVKDGYIEDLVDKFNLATCRTVTTPATSATRPSTTEEKETWQEELNDEQRRQFRYGAGKLRFLASRRPDMLFPTKVASHALAKPTTEDMVLLKRAIRYLRGTSDAWLQLEVSLPRGQDDFVQETIYVDTDYAGDQRTRKSTTCVVALLDGMLITAYSKTQSVVATSSAEAEIYGIGSGLVEGLGIRSLLQEIGMQVHLAIRYDSSSARAMANRRGFGKMKHIDVKHLWIQDVLRQLPYVELRAVASEQNLADIGMKPLQAARLQFLGSRCGLSFTDSTETSEELYSFNSVCRRKGLAAAPTRALAKGECSGQRVDDGLKVENALSVFIIEVRDEGYNPFLRKLPSLNHRLAECQKRSICRIGHVIADQLPANELAEFVRHILTCQRGNSRLITCQFGIRRISGFTRPPFPMTALTDEELVSLVDRLTDEGFLEFVDEFAEANAQIFGMSDSDDHRYQRLFESRAESWLAERGQSPEALLAAASSGGPYPCGHGSCSGGR</sequence>
<evidence type="ECO:0000256" key="1">
    <source>
        <dbReference type="SAM" id="MobiDB-lite"/>
    </source>
</evidence>
<feature type="region of interest" description="Disordered" evidence="1">
    <location>
        <begin position="135"/>
        <end position="155"/>
    </location>
</feature>
<proteinExistence type="predicted"/>
<keyword evidence="3" id="KW-1185">Reference proteome</keyword>
<dbReference type="CDD" id="cd09272">
    <property type="entry name" value="RNase_HI_RT_Ty1"/>
    <property type="match status" value="1"/>
</dbReference>
<reference evidence="2" key="1">
    <citation type="submission" date="2021-02" db="EMBL/GenBank/DDBJ databases">
        <authorList>
            <person name="Dougan E. K."/>
            <person name="Rhodes N."/>
            <person name="Thang M."/>
            <person name="Chan C."/>
        </authorList>
    </citation>
    <scope>NUCLEOTIDE SEQUENCE</scope>
</reference>
<evidence type="ECO:0008006" key="4">
    <source>
        <dbReference type="Google" id="ProtNLM"/>
    </source>
</evidence>
<accession>A0A813FBS1</accession>
<dbReference type="PANTHER" id="PTHR11439">
    <property type="entry name" value="GAG-POL-RELATED RETROTRANSPOSON"/>
    <property type="match status" value="1"/>
</dbReference>
<dbReference type="Proteomes" id="UP000654075">
    <property type="component" value="Unassembled WGS sequence"/>
</dbReference>
<feature type="compositionally biased region" description="Basic and acidic residues" evidence="1">
    <location>
        <begin position="144"/>
        <end position="155"/>
    </location>
</feature>
<dbReference type="OrthoDB" id="8030761at2759"/>
<evidence type="ECO:0000313" key="2">
    <source>
        <dbReference type="EMBL" id="CAE8611677.1"/>
    </source>
</evidence>
<dbReference type="PANTHER" id="PTHR11439:SF467">
    <property type="entry name" value="INTEGRASE CATALYTIC DOMAIN-CONTAINING PROTEIN"/>
    <property type="match status" value="1"/>
</dbReference>
<name>A0A813FBS1_POLGL</name>
<comment type="caution">
    <text evidence="2">The sequence shown here is derived from an EMBL/GenBank/DDBJ whole genome shotgun (WGS) entry which is preliminary data.</text>
</comment>
<gene>
    <name evidence="2" type="ORF">PGLA1383_LOCUS29476</name>
</gene>